<keyword evidence="1" id="KW-1133">Transmembrane helix</keyword>
<evidence type="ECO:0000256" key="1">
    <source>
        <dbReference type="SAM" id="Phobius"/>
    </source>
</evidence>
<feature type="transmembrane region" description="Helical" evidence="1">
    <location>
        <begin position="266"/>
        <end position="290"/>
    </location>
</feature>
<dbReference type="AlphaFoldDB" id="A0AAW0D3I7"/>
<name>A0AAW0D3I7_9AGAR</name>
<accession>A0AAW0D3I7</accession>
<dbReference type="EMBL" id="JAWWNJ010000010">
    <property type="protein sequence ID" value="KAK7046832.1"/>
    <property type="molecule type" value="Genomic_DNA"/>
</dbReference>
<proteinExistence type="predicted"/>
<reference evidence="2 3" key="1">
    <citation type="journal article" date="2024" name="J Genomics">
        <title>Draft genome sequencing and assembly of Favolaschia claudopus CIRM-BRFM 2984 isolated from oak limbs.</title>
        <authorList>
            <person name="Navarro D."/>
            <person name="Drula E."/>
            <person name="Chaduli D."/>
            <person name="Cazenave R."/>
            <person name="Ahrendt S."/>
            <person name="Wang J."/>
            <person name="Lipzen A."/>
            <person name="Daum C."/>
            <person name="Barry K."/>
            <person name="Grigoriev I.V."/>
            <person name="Favel A."/>
            <person name="Rosso M.N."/>
            <person name="Martin F."/>
        </authorList>
    </citation>
    <scope>NUCLEOTIDE SEQUENCE [LARGE SCALE GENOMIC DNA]</scope>
    <source>
        <strain evidence="2 3">CIRM-BRFM 2984</strain>
    </source>
</reference>
<feature type="transmembrane region" description="Helical" evidence="1">
    <location>
        <begin position="27"/>
        <end position="45"/>
    </location>
</feature>
<evidence type="ECO:0000313" key="2">
    <source>
        <dbReference type="EMBL" id="KAK7046832.1"/>
    </source>
</evidence>
<dbReference type="Proteomes" id="UP001362999">
    <property type="component" value="Unassembled WGS sequence"/>
</dbReference>
<sequence length="378" mass="42454">MSSNSSATDDVLLRWGQSITRMTVSHGTGWCMYGIYLATFFSYVFRPRRARQFSANGRLQAAMLILFLSSTVQFVTDFVFSIAQIKGYLMSTRFPLPERKDSWQATHLAYFVLQRWPTAFNFIISDLIVLWRASTLCKNLKDKWQWWVRGVLYVLGLADIVVWCVAAALTSRDATQRSANRSTDEEINTSSIVISLSTTVIGTAVIWVVAWKHSRAMSQPSLLRWRGDVPRILLVLVETGFIWAAVQLVFAILQNINPGPSTPIDMAAGAISKVAIYLAAILPTLTLIIVRSKHSVEDSLQPSELSSGTPGVCPQCSHVITSGTRTRPRGESVRLTMIPASPRDDMNKMRFGREPITPSMREEEVKVRPEVYNEVQIY</sequence>
<evidence type="ECO:0000313" key="3">
    <source>
        <dbReference type="Proteomes" id="UP001362999"/>
    </source>
</evidence>
<feature type="transmembrane region" description="Helical" evidence="1">
    <location>
        <begin position="190"/>
        <end position="211"/>
    </location>
</feature>
<gene>
    <name evidence="2" type="ORF">R3P38DRAFT_2876027</name>
</gene>
<keyword evidence="1" id="KW-0472">Membrane</keyword>
<feature type="transmembrane region" description="Helical" evidence="1">
    <location>
        <begin position="151"/>
        <end position="170"/>
    </location>
</feature>
<feature type="transmembrane region" description="Helical" evidence="1">
    <location>
        <begin position="108"/>
        <end position="131"/>
    </location>
</feature>
<comment type="caution">
    <text evidence="2">The sequence shown here is derived from an EMBL/GenBank/DDBJ whole genome shotgun (WGS) entry which is preliminary data.</text>
</comment>
<feature type="transmembrane region" description="Helical" evidence="1">
    <location>
        <begin position="232"/>
        <end position="254"/>
    </location>
</feature>
<keyword evidence="3" id="KW-1185">Reference proteome</keyword>
<protein>
    <submittedName>
        <fullName evidence="2">Uncharacterized protein</fullName>
    </submittedName>
</protein>
<keyword evidence="1" id="KW-0812">Transmembrane</keyword>
<organism evidence="2 3">
    <name type="scientific">Favolaschia claudopus</name>
    <dbReference type="NCBI Taxonomy" id="2862362"/>
    <lineage>
        <taxon>Eukaryota</taxon>
        <taxon>Fungi</taxon>
        <taxon>Dikarya</taxon>
        <taxon>Basidiomycota</taxon>
        <taxon>Agaricomycotina</taxon>
        <taxon>Agaricomycetes</taxon>
        <taxon>Agaricomycetidae</taxon>
        <taxon>Agaricales</taxon>
        <taxon>Marasmiineae</taxon>
        <taxon>Mycenaceae</taxon>
        <taxon>Favolaschia</taxon>
    </lineage>
</organism>
<feature type="transmembrane region" description="Helical" evidence="1">
    <location>
        <begin position="65"/>
        <end position="88"/>
    </location>
</feature>